<evidence type="ECO:0000259" key="7">
    <source>
        <dbReference type="PROSITE" id="PS51085"/>
    </source>
</evidence>
<dbReference type="InterPro" id="IPR036010">
    <property type="entry name" value="2Fe-2S_ferredoxin-like_sf"/>
</dbReference>
<gene>
    <name evidence="9" type="primary">ophA</name>
    <name evidence="9" type="ORF">BN2476_100039</name>
</gene>
<dbReference type="CDD" id="cd06185">
    <property type="entry name" value="PDR_like"/>
    <property type="match status" value="1"/>
</dbReference>
<evidence type="ECO:0000313" key="10">
    <source>
        <dbReference type="Proteomes" id="UP000195569"/>
    </source>
</evidence>
<dbReference type="AlphaFoldDB" id="A0A1N7RNH2"/>
<feature type="domain" description="FAD-binding FR-type" evidence="8">
    <location>
        <begin position="6"/>
        <end position="108"/>
    </location>
</feature>
<dbReference type="SUPFAM" id="SSF63380">
    <property type="entry name" value="Riboflavin synthase domain-like"/>
    <property type="match status" value="1"/>
</dbReference>
<dbReference type="EC" id="1.-.-.-" evidence="9"/>
<dbReference type="PROSITE" id="PS51085">
    <property type="entry name" value="2FE2S_FER_2"/>
    <property type="match status" value="1"/>
</dbReference>
<dbReference type="PRINTS" id="PR00409">
    <property type="entry name" value="PHDIOXRDTASE"/>
</dbReference>
<dbReference type="InterPro" id="IPR017927">
    <property type="entry name" value="FAD-bd_FR_type"/>
</dbReference>
<dbReference type="CDD" id="cd00207">
    <property type="entry name" value="fer2"/>
    <property type="match status" value="1"/>
</dbReference>
<dbReference type="SUPFAM" id="SSF52343">
    <property type="entry name" value="Ferredoxin reductase-like, C-terminal NADP-linked domain"/>
    <property type="match status" value="1"/>
</dbReference>
<dbReference type="InterPro" id="IPR050415">
    <property type="entry name" value="MRET"/>
</dbReference>
<evidence type="ECO:0000256" key="1">
    <source>
        <dbReference type="ARBA" id="ARBA00022630"/>
    </source>
</evidence>
<comment type="caution">
    <text evidence="9">The sequence shown here is derived from an EMBL/GenBank/DDBJ whole genome shotgun (WGS) entry which is preliminary data.</text>
</comment>
<accession>A0A1N7RNH2</accession>
<dbReference type="Proteomes" id="UP000195569">
    <property type="component" value="Unassembled WGS sequence"/>
</dbReference>
<dbReference type="InterPro" id="IPR008333">
    <property type="entry name" value="Cbr1-like_FAD-bd_dom"/>
</dbReference>
<dbReference type="Gene3D" id="2.40.30.10">
    <property type="entry name" value="Translation factors"/>
    <property type="match status" value="1"/>
</dbReference>
<dbReference type="InterPro" id="IPR039261">
    <property type="entry name" value="FNR_nucleotide-bd"/>
</dbReference>
<evidence type="ECO:0000256" key="4">
    <source>
        <dbReference type="ARBA" id="ARBA00023002"/>
    </source>
</evidence>
<dbReference type="GO" id="GO:0051213">
    <property type="term" value="F:dioxygenase activity"/>
    <property type="evidence" value="ECO:0007669"/>
    <property type="project" value="UniProtKB-KW"/>
</dbReference>
<name>A0A1N7RNH2_9BURK</name>
<dbReference type="InterPro" id="IPR001041">
    <property type="entry name" value="2Fe-2S_ferredoxin-type"/>
</dbReference>
<dbReference type="InterPro" id="IPR012675">
    <property type="entry name" value="Beta-grasp_dom_sf"/>
</dbReference>
<evidence type="ECO:0000256" key="6">
    <source>
        <dbReference type="ARBA" id="ARBA00023014"/>
    </source>
</evidence>
<dbReference type="InterPro" id="IPR017938">
    <property type="entry name" value="Riboflavin_synthase-like_b-brl"/>
</dbReference>
<dbReference type="EMBL" id="CYGY02000010">
    <property type="protein sequence ID" value="SIT36680.1"/>
    <property type="molecule type" value="Genomic_DNA"/>
</dbReference>
<dbReference type="RefSeq" id="WP_087732843.1">
    <property type="nucleotide sequence ID" value="NZ_CYGY02000010.1"/>
</dbReference>
<sequence length="321" mass="35648">MTTPEGGFLHLKIAEKEKIARDIWRFELTHPQDAPLPPFEAGSNLTVVVPNGARRSYSLCNDSQERDRYVIAVKRDRHGRGGSMSLVDETSAGDVIEVSLPRNEFPLDERAKSFILVAGGIGITPMLSMARQLRAEGLRQFKLYYLARDPEGTAFLDELSSNEWRAAVKIHHDFGDPAKSFDFWPVFERSKSAQHVYCCGPQALMDTVRDMTGHWPSGTVHFESFGASNANARESTPFTVRLKRSCTSLEIPADRSILDVLRATNVRVPSSCESGTCGSCRTGLCSGEADHRDLVLRDDEKETQIMVCVSRAKSAELVLDL</sequence>
<proteinExistence type="predicted"/>
<keyword evidence="5" id="KW-0408">Iron</keyword>
<dbReference type="PANTHER" id="PTHR47354:SF1">
    <property type="entry name" value="CARNITINE MONOOXYGENASE REDUCTASE SUBUNIT"/>
    <property type="match status" value="1"/>
</dbReference>
<dbReference type="Gene3D" id="3.40.50.80">
    <property type="entry name" value="Nucleotide-binding domain of ferredoxin-NADP reductase (FNR) module"/>
    <property type="match status" value="1"/>
</dbReference>
<dbReference type="GO" id="GO:0046872">
    <property type="term" value="F:metal ion binding"/>
    <property type="evidence" value="ECO:0007669"/>
    <property type="project" value="UniProtKB-KW"/>
</dbReference>
<dbReference type="PANTHER" id="PTHR47354">
    <property type="entry name" value="NADH OXIDOREDUCTASE HCR"/>
    <property type="match status" value="1"/>
</dbReference>
<dbReference type="Pfam" id="PF00970">
    <property type="entry name" value="FAD_binding_6"/>
    <property type="match status" value="1"/>
</dbReference>
<organism evidence="9 10">
    <name type="scientific">Paraburkholderia piptadeniae</name>
    <dbReference type="NCBI Taxonomy" id="1701573"/>
    <lineage>
        <taxon>Bacteria</taxon>
        <taxon>Pseudomonadati</taxon>
        <taxon>Pseudomonadota</taxon>
        <taxon>Betaproteobacteria</taxon>
        <taxon>Burkholderiales</taxon>
        <taxon>Burkholderiaceae</taxon>
        <taxon>Paraburkholderia</taxon>
    </lineage>
</organism>
<evidence type="ECO:0000313" key="9">
    <source>
        <dbReference type="EMBL" id="SIT36680.1"/>
    </source>
</evidence>
<dbReference type="PROSITE" id="PS00197">
    <property type="entry name" value="2FE2S_FER_1"/>
    <property type="match status" value="1"/>
</dbReference>
<keyword evidence="1" id="KW-0285">Flavoprotein</keyword>
<protein>
    <submittedName>
        <fullName evidence="9">Phthalate dioxygenase reductase</fullName>
        <ecNumber evidence="9">1.-.-.-</ecNumber>
    </submittedName>
</protein>
<reference evidence="9" key="1">
    <citation type="submission" date="2016-12" db="EMBL/GenBank/DDBJ databases">
        <authorList>
            <person name="Moulin L."/>
        </authorList>
    </citation>
    <scope>NUCLEOTIDE SEQUENCE [LARGE SCALE GENOMIC DNA]</scope>
    <source>
        <strain evidence="9">STM 7183</strain>
    </source>
</reference>
<evidence type="ECO:0000256" key="5">
    <source>
        <dbReference type="ARBA" id="ARBA00023004"/>
    </source>
</evidence>
<dbReference type="GO" id="GO:0051537">
    <property type="term" value="F:2 iron, 2 sulfur cluster binding"/>
    <property type="evidence" value="ECO:0007669"/>
    <property type="project" value="UniProtKB-KW"/>
</dbReference>
<dbReference type="InterPro" id="IPR006058">
    <property type="entry name" value="2Fe2S_fd_BS"/>
</dbReference>
<dbReference type="OrthoDB" id="544091at2"/>
<keyword evidence="6" id="KW-0411">Iron-sulfur</keyword>
<evidence type="ECO:0000256" key="2">
    <source>
        <dbReference type="ARBA" id="ARBA00022714"/>
    </source>
</evidence>
<feature type="domain" description="2Fe-2S ferredoxin-type" evidence="7">
    <location>
        <begin position="238"/>
        <end position="321"/>
    </location>
</feature>
<evidence type="ECO:0000259" key="8">
    <source>
        <dbReference type="PROSITE" id="PS51384"/>
    </source>
</evidence>
<keyword evidence="4 9" id="KW-0560">Oxidoreductase</keyword>
<keyword evidence="9" id="KW-0223">Dioxygenase</keyword>
<dbReference type="Pfam" id="PF00111">
    <property type="entry name" value="Fer2"/>
    <property type="match status" value="1"/>
</dbReference>
<keyword evidence="2" id="KW-0001">2Fe-2S</keyword>
<keyword evidence="3" id="KW-0479">Metal-binding</keyword>
<evidence type="ECO:0000256" key="3">
    <source>
        <dbReference type="ARBA" id="ARBA00022723"/>
    </source>
</evidence>
<dbReference type="Gene3D" id="3.10.20.30">
    <property type="match status" value="1"/>
</dbReference>
<keyword evidence="10" id="KW-1185">Reference proteome</keyword>
<dbReference type="SUPFAM" id="SSF54292">
    <property type="entry name" value="2Fe-2S ferredoxin-like"/>
    <property type="match status" value="1"/>
</dbReference>
<dbReference type="PROSITE" id="PS51384">
    <property type="entry name" value="FAD_FR"/>
    <property type="match status" value="1"/>
</dbReference>